<dbReference type="Proteomes" id="UP000076722">
    <property type="component" value="Unassembled WGS sequence"/>
</dbReference>
<keyword evidence="10" id="KW-0460">Magnesium</keyword>
<dbReference type="PROSITE" id="PS50879">
    <property type="entry name" value="RNASE_H_1"/>
    <property type="match status" value="1"/>
</dbReference>
<dbReference type="AlphaFoldDB" id="A0A164T094"/>
<evidence type="ECO:0000259" key="12">
    <source>
        <dbReference type="PROSITE" id="PS50879"/>
    </source>
</evidence>
<evidence type="ECO:0000256" key="4">
    <source>
        <dbReference type="ARBA" id="ARBA00012180"/>
    </source>
</evidence>
<comment type="function">
    <text evidence="2">Endonuclease that specifically degrades the RNA of RNA-DNA hybrids.</text>
</comment>
<evidence type="ECO:0000313" key="14">
    <source>
        <dbReference type="Proteomes" id="UP000076722"/>
    </source>
</evidence>
<feature type="region of interest" description="Disordered" evidence="11">
    <location>
        <begin position="350"/>
        <end position="395"/>
    </location>
</feature>
<dbReference type="InterPro" id="IPR011320">
    <property type="entry name" value="RNase_H1_N"/>
</dbReference>
<dbReference type="InterPro" id="IPR012337">
    <property type="entry name" value="RNaseH-like_sf"/>
</dbReference>
<proteinExistence type="inferred from homology"/>
<feature type="region of interest" description="Disordered" evidence="11">
    <location>
        <begin position="621"/>
        <end position="660"/>
    </location>
</feature>
<dbReference type="Pfam" id="PF01693">
    <property type="entry name" value="Cauli_VI"/>
    <property type="match status" value="1"/>
</dbReference>
<dbReference type="Gene3D" id="3.30.420.10">
    <property type="entry name" value="Ribonuclease H-like superfamily/Ribonuclease H"/>
    <property type="match status" value="1"/>
</dbReference>
<dbReference type="FunFam" id="3.40.970.10:FF:000002">
    <property type="entry name" value="Ribonuclease H"/>
    <property type="match status" value="1"/>
</dbReference>
<protein>
    <recommendedName>
        <fullName evidence="5">Ribonuclease H</fullName>
        <ecNumber evidence="4">3.1.26.4</ecNumber>
    </recommendedName>
</protein>
<evidence type="ECO:0000256" key="3">
    <source>
        <dbReference type="ARBA" id="ARBA00005300"/>
    </source>
</evidence>
<dbReference type="EMBL" id="KV419412">
    <property type="protein sequence ID" value="KZS91964.1"/>
    <property type="molecule type" value="Genomic_DNA"/>
</dbReference>
<dbReference type="Gene3D" id="3.40.970.10">
    <property type="entry name" value="Ribonuclease H1, N-terminal domain"/>
    <property type="match status" value="1"/>
</dbReference>
<dbReference type="PANTHER" id="PTHR35519:SF2">
    <property type="entry name" value="PH DOMAIN PROTEIN"/>
    <property type="match status" value="1"/>
</dbReference>
<gene>
    <name evidence="13" type="ORF">SISNIDRAFT_496315</name>
</gene>
<dbReference type="EC" id="3.1.26.4" evidence="4"/>
<organism evidence="13 14">
    <name type="scientific">Sistotremastrum niveocremeum HHB9708</name>
    <dbReference type="NCBI Taxonomy" id="1314777"/>
    <lineage>
        <taxon>Eukaryota</taxon>
        <taxon>Fungi</taxon>
        <taxon>Dikarya</taxon>
        <taxon>Basidiomycota</taxon>
        <taxon>Agaricomycotina</taxon>
        <taxon>Agaricomycetes</taxon>
        <taxon>Sistotremastrales</taxon>
        <taxon>Sistotremastraceae</taxon>
        <taxon>Sertulicium</taxon>
        <taxon>Sertulicium niveocremeum</taxon>
    </lineage>
</organism>
<dbReference type="InterPro" id="IPR036397">
    <property type="entry name" value="RNaseH_sf"/>
</dbReference>
<dbReference type="CDD" id="cd09280">
    <property type="entry name" value="RNase_HI_eukaryote_like"/>
    <property type="match status" value="1"/>
</dbReference>
<evidence type="ECO:0000256" key="1">
    <source>
        <dbReference type="ARBA" id="ARBA00001946"/>
    </source>
</evidence>
<evidence type="ECO:0000256" key="5">
    <source>
        <dbReference type="ARBA" id="ARBA00017721"/>
    </source>
</evidence>
<dbReference type="GO" id="GO:0004523">
    <property type="term" value="F:RNA-DNA hybrid ribonuclease activity"/>
    <property type="evidence" value="ECO:0007669"/>
    <property type="project" value="UniProtKB-EC"/>
</dbReference>
<evidence type="ECO:0000256" key="11">
    <source>
        <dbReference type="SAM" id="MobiDB-lite"/>
    </source>
</evidence>
<evidence type="ECO:0000256" key="2">
    <source>
        <dbReference type="ARBA" id="ARBA00004065"/>
    </source>
</evidence>
<evidence type="ECO:0000256" key="7">
    <source>
        <dbReference type="ARBA" id="ARBA00022723"/>
    </source>
</evidence>
<keyword evidence="8" id="KW-0255">Endonuclease</keyword>
<sequence length="686" mass="74941">MTSYLARKAGLSVFEKNIAQYQPVDPLYEEYVDNKGRTKRRRRPLPPGLSARDAKILRKVKARAHYLDKGFRICGMRFGWTFIIGLIPFAGDVADASLNYLLVLKKARQAEIPDWLLHRMLLNNAISAGVGFIPLVGDIILANYKANSRNAALLEEYLRIRGEEFLKAERTRTQDPSNVKPGAGRTAGEVIPGTSSASTSGGGGRFGGLFGSRKGKETATTVQAPTQQTNALPDPATLPGSMPPGQGRFVEDVKSSRYTRSNLVPLFWRFRLTVTKALINMRKHPTSRPVLNAMGKSKGGFYAVKAGRTPGIYNTWDDCEAEIRHFANAKFKKFDTLAAANEFLGISNANTSTTTATPVASSSPISPQKSRVDRTAKPYDIPSSSSPKKKNAYGERAPDIVDESGWEVVYTDGACQGNGGPKARGGIGVWYGNNDPRNISERLPGEQTNNRAELIALIRALEETPLSKRPMLLKTDSSYSISCICNWLPNWTRNGYRTSNGGPVKNIAVILYLENLLNARCLNGQRVQLQYIKGHAGHAGNEGADALATQGTYLPTLPDRDWTIKEPTPPSTQRFEVQADSSMPLAPEEAFEEDEDLSVFADMNEEEWTKLTADLTLEAKKGKGKAVAPVPTPPSAPSAARSAPRAPAPAPIPPPAPVPVVVEEEDFGDMLLDDEELARMAREQDF</sequence>
<dbReference type="GO" id="GO:0003676">
    <property type="term" value="F:nucleic acid binding"/>
    <property type="evidence" value="ECO:0007669"/>
    <property type="project" value="InterPro"/>
</dbReference>
<feature type="compositionally biased region" description="Gly residues" evidence="11">
    <location>
        <begin position="200"/>
        <end position="210"/>
    </location>
</feature>
<comment type="cofactor">
    <cofactor evidence="1">
        <name>Mg(2+)</name>
        <dbReference type="ChEBI" id="CHEBI:18420"/>
    </cofactor>
</comment>
<dbReference type="InterPro" id="IPR009027">
    <property type="entry name" value="Ribosomal_bL9/RNase_H1_N"/>
</dbReference>
<evidence type="ECO:0000256" key="6">
    <source>
        <dbReference type="ARBA" id="ARBA00022722"/>
    </source>
</evidence>
<dbReference type="PANTHER" id="PTHR35519">
    <property type="entry name" value="MEMBRANE PROTEINS"/>
    <property type="match status" value="1"/>
</dbReference>
<dbReference type="SUPFAM" id="SSF53098">
    <property type="entry name" value="Ribonuclease H-like"/>
    <property type="match status" value="1"/>
</dbReference>
<keyword evidence="9" id="KW-0378">Hydrolase</keyword>
<feature type="compositionally biased region" description="Low complexity" evidence="11">
    <location>
        <begin position="350"/>
        <end position="367"/>
    </location>
</feature>
<dbReference type="Pfam" id="PF00075">
    <property type="entry name" value="RNase_H"/>
    <property type="match status" value="1"/>
</dbReference>
<comment type="similarity">
    <text evidence="3">Belongs to the RNase H family.</text>
</comment>
<dbReference type="InterPro" id="IPR025187">
    <property type="entry name" value="DUF4112"/>
</dbReference>
<dbReference type="Pfam" id="PF13430">
    <property type="entry name" value="DUF4112"/>
    <property type="match status" value="1"/>
</dbReference>
<feature type="domain" description="RNase H type-1" evidence="12">
    <location>
        <begin position="403"/>
        <end position="553"/>
    </location>
</feature>
<keyword evidence="6" id="KW-0540">Nuclease</keyword>
<evidence type="ECO:0000256" key="10">
    <source>
        <dbReference type="ARBA" id="ARBA00022842"/>
    </source>
</evidence>
<dbReference type="OrthoDB" id="2103474at2759"/>
<dbReference type="InterPro" id="IPR002156">
    <property type="entry name" value="RNaseH_domain"/>
</dbReference>
<dbReference type="SUPFAM" id="SSF55658">
    <property type="entry name" value="L9 N-domain-like"/>
    <property type="match status" value="1"/>
</dbReference>
<name>A0A164T094_9AGAM</name>
<evidence type="ECO:0000313" key="13">
    <source>
        <dbReference type="EMBL" id="KZS91964.1"/>
    </source>
</evidence>
<evidence type="ECO:0000256" key="9">
    <source>
        <dbReference type="ARBA" id="ARBA00022801"/>
    </source>
</evidence>
<feature type="compositionally biased region" description="Pro residues" evidence="11">
    <location>
        <begin position="646"/>
        <end position="658"/>
    </location>
</feature>
<dbReference type="InterPro" id="IPR037056">
    <property type="entry name" value="RNase_H1_N_sf"/>
</dbReference>
<accession>A0A164T094</accession>
<keyword evidence="7" id="KW-0479">Metal-binding</keyword>
<dbReference type="STRING" id="1314777.A0A164T094"/>
<feature type="region of interest" description="Disordered" evidence="11">
    <location>
        <begin position="170"/>
        <end position="223"/>
    </location>
</feature>
<dbReference type="GO" id="GO:0046872">
    <property type="term" value="F:metal ion binding"/>
    <property type="evidence" value="ECO:0007669"/>
    <property type="project" value="UniProtKB-KW"/>
</dbReference>
<evidence type="ECO:0000256" key="8">
    <source>
        <dbReference type="ARBA" id="ARBA00022759"/>
    </source>
</evidence>
<reference evidence="13 14" key="1">
    <citation type="journal article" date="2016" name="Mol. Biol. Evol.">
        <title>Comparative Genomics of Early-Diverging Mushroom-Forming Fungi Provides Insights into the Origins of Lignocellulose Decay Capabilities.</title>
        <authorList>
            <person name="Nagy L.G."/>
            <person name="Riley R."/>
            <person name="Tritt A."/>
            <person name="Adam C."/>
            <person name="Daum C."/>
            <person name="Floudas D."/>
            <person name="Sun H."/>
            <person name="Yadav J.S."/>
            <person name="Pangilinan J."/>
            <person name="Larsson K.H."/>
            <person name="Matsuura K."/>
            <person name="Barry K."/>
            <person name="Labutti K."/>
            <person name="Kuo R."/>
            <person name="Ohm R.A."/>
            <person name="Bhattacharya S.S."/>
            <person name="Shirouzu T."/>
            <person name="Yoshinaga Y."/>
            <person name="Martin F.M."/>
            <person name="Grigoriev I.V."/>
            <person name="Hibbett D.S."/>
        </authorList>
    </citation>
    <scope>NUCLEOTIDE SEQUENCE [LARGE SCALE GENOMIC DNA]</scope>
    <source>
        <strain evidence="13 14">HHB9708</strain>
    </source>
</reference>
<keyword evidence="14" id="KW-1185">Reference proteome</keyword>